<evidence type="ECO:0000313" key="6">
    <source>
        <dbReference type="EMBL" id="KAF8683147.1"/>
    </source>
</evidence>
<comment type="subcellular location">
    <subcellularLocation>
        <location evidence="1">Nucleus</location>
    </subcellularLocation>
</comment>
<evidence type="ECO:0000256" key="2">
    <source>
        <dbReference type="ARBA" id="ARBA00007267"/>
    </source>
</evidence>
<keyword evidence="3" id="KW-0539">Nucleus</keyword>
<dbReference type="PROSITE" id="PS51634">
    <property type="entry name" value="CRC"/>
    <property type="match status" value="1"/>
</dbReference>
<dbReference type="OrthoDB" id="6283463at2759"/>
<comment type="caution">
    <text evidence="6">The sequence shown here is derived from an EMBL/GenBank/DDBJ whole genome shotgun (WGS) entry which is preliminary data.</text>
</comment>
<organism evidence="6 7">
    <name type="scientific">Digitaria exilis</name>
    <dbReference type="NCBI Taxonomy" id="1010633"/>
    <lineage>
        <taxon>Eukaryota</taxon>
        <taxon>Viridiplantae</taxon>
        <taxon>Streptophyta</taxon>
        <taxon>Embryophyta</taxon>
        <taxon>Tracheophyta</taxon>
        <taxon>Spermatophyta</taxon>
        <taxon>Magnoliopsida</taxon>
        <taxon>Liliopsida</taxon>
        <taxon>Poales</taxon>
        <taxon>Poaceae</taxon>
        <taxon>PACMAD clade</taxon>
        <taxon>Panicoideae</taxon>
        <taxon>Panicodae</taxon>
        <taxon>Paniceae</taxon>
        <taxon>Anthephorinae</taxon>
        <taxon>Digitaria</taxon>
    </lineage>
</organism>
<keyword evidence="7" id="KW-1185">Reference proteome</keyword>
<dbReference type="InterPro" id="IPR033467">
    <property type="entry name" value="Tesmin/TSO1-like_CXC"/>
</dbReference>
<dbReference type="SMART" id="SM01114">
    <property type="entry name" value="CXC"/>
    <property type="match status" value="2"/>
</dbReference>
<name>A0A835B1W7_9POAL</name>
<accession>A0A835B1W7</accession>
<reference evidence="6" key="1">
    <citation type="submission" date="2020-07" db="EMBL/GenBank/DDBJ databases">
        <title>Genome sequence and genetic diversity analysis of an under-domesticated orphan crop, white fonio (Digitaria exilis).</title>
        <authorList>
            <person name="Bennetzen J.L."/>
            <person name="Chen S."/>
            <person name="Ma X."/>
            <person name="Wang X."/>
            <person name="Yssel A.E.J."/>
            <person name="Chaluvadi S.R."/>
            <person name="Johnson M."/>
            <person name="Gangashetty P."/>
            <person name="Hamidou F."/>
            <person name="Sanogo M.D."/>
            <person name="Zwaenepoel A."/>
            <person name="Wallace J."/>
            <person name="Van De Peer Y."/>
            <person name="Van Deynze A."/>
        </authorList>
    </citation>
    <scope>NUCLEOTIDE SEQUENCE</scope>
    <source>
        <tissue evidence="6">Leaves</tissue>
    </source>
</reference>
<evidence type="ECO:0000256" key="4">
    <source>
        <dbReference type="SAM" id="MobiDB-lite"/>
    </source>
</evidence>
<dbReference type="EMBL" id="JACEFO010002103">
    <property type="protein sequence ID" value="KAF8683147.1"/>
    <property type="molecule type" value="Genomic_DNA"/>
</dbReference>
<feature type="compositionally biased region" description="Polar residues" evidence="4">
    <location>
        <begin position="152"/>
        <end position="162"/>
    </location>
</feature>
<dbReference type="InterPro" id="IPR044522">
    <property type="entry name" value="TSO1-like"/>
</dbReference>
<dbReference type="GO" id="GO:0003700">
    <property type="term" value="F:DNA-binding transcription factor activity"/>
    <property type="evidence" value="ECO:0007669"/>
    <property type="project" value="InterPro"/>
</dbReference>
<evidence type="ECO:0000259" key="5">
    <source>
        <dbReference type="PROSITE" id="PS51634"/>
    </source>
</evidence>
<dbReference type="Proteomes" id="UP000636709">
    <property type="component" value="Unassembled WGS sequence"/>
</dbReference>
<protein>
    <recommendedName>
        <fullName evidence="5">CRC domain-containing protein</fullName>
    </recommendedName>
</protein>
<proteinExistence type="inferred from homology"/>
<comment type="similarity">
    <text evidence="2">Belongs to the lin-54 family.</text>
</comment>
<dbReference type="PANTHER" id="PTHR46159:SF11">
    <property type="entry name" value="PROTEIN TESMIN_TSO1-LIKE CXC 2"/>
    <property type="match status" value="1"/>
</dbReference>
<evidence type="ECO:0000313" key="7">
    <source>
        <dbReference type="Proteomes" id="UP000636709"/>
    </source>
</evidence>
<dbReference type="PANTHER" id="PTHR46159">
    <property type="entry name" value="PROTEIN TESMIN/TSO1-LIKE CXC 2"/>
    <property type="match status" value="1"/>
</dbReference>
<sequence length="479" mass="51776">MDQRTSEDSQTKEFDGPTGCYIQSAADDTHVHCAGAAAGVVMNHDPEMLPGVNQSQLVSNEYLVGTFEVPSDNMALSDHQCGGMHRRNLFNEKARTTSDMSPQSGSNLRHANICGDTYAKPPQPSAPATIVSCSEKGRYSSEVYIHDDHSTQKTMSNAAESSQESHKKKRRKVQDGDGDSCRSCSCKKSKCLKLYCACFAAKVYCSGLCSCQGCLNNHTNEETVSCIRQRTESRNPLAFAPTVTHACGSGSDFGDDSNKTPALVRHKRGCNCRKSSCLKKYCECFQSGVGCSISCRCQSCKNSFGKREGVLPLATEKMEKGAKAKGTHSKEDKLAFDKQHVVGQSGDLPSTENLFAAPSLEPCRSSIVHPSTYSEPPLSTTRCSSQLHNSQSLIKADILLSPFETCAAEKILKYNSSNIQEVSSSCITSIKVVSPNKKRVSPLHTGIGLSPIGRSGRKLVLKSIPSFPSLTGDADNEPR</sequence>
<gene>
    <name evidence="6" type="ORF">HU200_045007</name>
</gene>
<dbReference type="AlphaFoldDB" id="A0A835B1W7"/>
<evidence type="ECO:0000256" key="1">
    <source>
        <dbReference type="ARBA" id="ARBA00004123"/>
    </source>
</evidence>
<dbReference type="Pfam" id="PF03638">
    <property type="entry name" value="TCR"/>
    <property type="match status" value="2"/>
</dbReference>
<evidence type="ECO:0000256" key="3">
    <source>
        <dbReference type="ARBA" id="ARBA00023242"/>
    </source>
</evidence>
<feature type="region of interest" description="Disordered" evidence="4">
    <location>
        <begin position="149"/>
        <end position="182"/>
    </location>
</feature>
<dbReference type="GO" id="GO:0005634">
    <property type="term" value="C:nucleus"/>
    <property type="evidence" value="ECO:0007669"/>
    <property type="project" value="UniProtKB-SubCell"/>
</dbReference>
<feature type="domain" description="CRC" evidence="5">
    <location>
        <begin position="180"/>
        <end position="305"/>
    </location>
</feature>
<dbReference type="InterPro" id="IPR005172">
    <property type="entry name" value="CRC"/>
</dbReference>